<dbReference type="EMBL" id="MWWU01000002">
    <property type="protein sequence ID" value="OZG56043.1"/>
    <property type="molecule type" value="Genomic_DNA"/>
</dbReference>
<comment type="caution">
    <text evidence="1">The sequence shown here is derived from an EMBL/GenBank/DDBJ whole genome shotgun (WGS) entry which is preliminary data.</text>
</comment>
<dbReference type="OrthoDB" id="1496037at2"/>
<accession>A0A261FAQ2</accession>
<dbReference type="Pfam" id="PF04404">
    <property type="entry name" value="ERF"/>
    <property type="match status" value="1"/>
</dbReference>
<sequence>MSDTTSEQKRAQTPEEIEARPVGIYQKIYAVQRFMNRVPKNGNSPHSRYATITATIDALFPLLHKYELVCTSESHVSLQDNHVMYTFTTRITDIITGENVGSTHLFDATQLAKSRDAGDYAQRVGALETYYRRYSLYSIFNMITYDADGQPSNKREQTVKPTNYMQQ</sequence>
<dbReference type="RefSeq" id="WP_094689611.1">
    <property type="nucleotide sequence ID" value="NZ_JACBYZ010000001.1"/>
</dbReference>
<gene>
    <name evidence="1" type="ORF">AEAE_0531</name>
</gene>
<reference evidence="1 2" key="1">
    <citation type="journal article" date="2017" name="BMC Genomics">
        <title>Comparative genomic and phylogenomic analyses of the Bifidobacteriaceae family.</title>
        <authorList>
            <person name="Lugli G.A."/>
            <person name="Milani C."/>
            <person name="Turroni F."/>
            <person name="Duranti S."/>
            <person name="Mancabelli L."/>
            <person name="Mangifesta M."/>
            <person name="Ferrario C."/>
            <person name="Modesto M."/>
            <person name="Mattarelli P."/>
            <person name="Jiri K."/>
            <person name="van Sinderen D."/>
            <person name="Ventura M."/>
        </authorList>
    </citation>
    <scope>NUCLEOTIDE SEQUENCE [LARGE SCALE GENOMIC DNA]</scope>
    <source>
        <strain evidence="1 2">LMG 21773</strain>
    </source>
</reference>
<keyword evidence="2" id="KW-1185">Reference proteome</keyword>
<evidence type="ECO:0000313" key="2">
    <source>
        <dbReference type="Proteomes" id="UP000228976"/>
    </source>
</evidence>
<protein>
    <submittedName>
        <fullName evidence="1">ERF superfamily</fullName>
    </submittedName>
</protein>
<dbReference type="AlphaFoldDB" id="A0A261FAQ2"/>
<dbReference type="InterPro" id="IPR007499">
    <property type="entry name" value="ERF_bacteria_virus"/>
</dbReference>
<proteinExistence type="predicted"/>
<organism evidence="1 2">
    <name type="scientific">Aeriscardovia aeriphila</name>
    <dbReference type="NCBI Taxonomy" id="218139"/>
    <lineage>
        <taxon>Bacteria</taxon>
        <taxon>Bacillati</taxon>
        <taxon>Actinomycetota</taxon>
        <taxon>Actinomycetes</taxon>
        <taxon>Bifidobacteriales</taxon>
        <taxon>Bifidobacteriaceae</taxon>
        <taxon>Aeriscardovia</taxon>
    </lineage>
</organism>
<evidence type="ECO:0000313" key="1">
    <source>
        <dbReference type="EMBL" id="OZG56043.1"/>
    </source>
</evidence>
<dbReference type="Proteomes" id="UP000228976">
    <property type="component" value="Unassembled WGS sequence"/>
</dbReference>
<name>A0A261FAQ2_9BIFI</name>